<dbReference type="FunFam" id="1.20.1250.20:FF:000078">
    <property type="entry name" value="MFS maltose transporter, putative"/>
    <property type="match status" value="1"/>
</dbReference>
<feature type="region of interest" description="Disordered" evidence="8">
    <location>
        <begin position="1"/>
        <end position="23"/>
    </location>
</feature>
<evidence type="ECO:0000313" key="11">
    <source>
        <dbReference type="EMBL" id="KAH7247214.1"/>
    </source>
</evidence>
<dbReference type="GO" id="GO:0016020">
    <property type="term" value="C:membrane"/>
    <property type="evidence" value="ECO:0007669"/>
    <property type="project" value="UniProtKB-SubCell"/>
</dbReference>
<dbReference type="GO" id="GO:0005351">
    <property type="term" value="F:carbohydrate:proton symporter activity"/>
    <property type="evidence" value="ECO:0007669"/>
    <property type="project" value="TreeGrafter"/>
</dbReference>
<feature type="transmembrane region" description="Helical" evidence="9">
    <location>
        <begin position="92"/>
        <end position="113"/>
    </location>
</feature>
<dbReference type="InterPro" id="IPR050360">
    <property type="entry name" value="MFS_Sugar_Transporters"/>
</dbReference>
<feature type="transmembrane region" description="Helical" evidence="9">
    <location>
        <begin position="344"/>
        <end position="361"/>
    </location>
</feature>
<feature type="domain" description="Major facilitator superfamily (MFS) profile" evidence="10">
    <location>
        <begin position="48"/>
        <end position="492"/>
    </location>
</feature>
<feature type="transmembrane region" description="Helical" evidence="9">
    <location>
        <begin position="212"/>
        <end position="235"/>
    </location>
</feature>
<keyword evidence="4 9" id="KW-0812">Transmembrane</keyword>
<reference evidence="11" key="1">
    <citation type="journal article" date="2021" name="Nat. Commun.">
        <title>Genetic determinants of endophytism in the Arabidopsis root mycobiome.</title>
        <authorList>
            <person name="Mesny F."/>
            <person name="Miyauchi S."/>
            <person name="Thiergart T."/>
            <person name="Pickel B."/>
            <person name="Atanasova L."/>
            <person name="Karlsson M."/>
            <person name="Huettel B."/>
            <person name="Barry K.W."/>
            <person name="Haridas S."/>
            <person name="Chen C."/>
            <person name="Bauer D."/>
            <person name="Andreopoulos W."/>
            <person name="Pangilinan J."/>
            <person name="LaButti K."/>
            <person name="Riley R."/>
            <person name="Lipzen A."/>
            <person name="Clum A."/>
            <person name="Drula E."/>
            <person name="Henrissat B."/>
            <person name="Kohler A."/>
            <person name="Grigoriev I.V."/>
            <person name="Martin F.M."/>
            <person name="Hacquard S."/>
        </authorList>
    </citation>
    <scope>NUCLEOTIDE SEQUENCE</scope>
    <source>
        <strain evidence="11">FSSC 5 MPI-SDFR-AT-0091</strain>
    </source>
</reference>
<accession>A0A9P9KBP4</accession>
<name>A0A9P9KBP4_FUSSL</name>
<evidence type="ECO:0000256" key="9">
    <source>
        <dbReference type="SAM" id="Phobius"/>
    </source>
</evidence>
<comment type="similarity">
    <text evidence="2 7">Belongs to the major facilitator superfamily. Sugar transporter (TC 2.A.1.1) family.</text>
</comment>
<feature type="compositionally biased region" description="Basic and acidic residues" evidence="8">
    <location>
        <begin position="7"/>
        <end position="21"/>
    </location>
</feature>
<dbReference type="PANTHER" id="PTHR48022">
    <property type="entry name" value="PLASTIDIC GLUCOSE TRANSPORTER 4"/>
    <property type="match status" value="1"/>
</dbReference>
<gene>
    <name evidence="11" type="ORF">B0J15DRAFT_402327</name>
</gene>
<feature type="transmembrane region" description="Helical" evidence="9">
    <location>
        <begin position="45"/>
        <end position="72"/>
    </location>
</feature>
<evidence type="ECO:0000256" key="5">
    <source>
        <dbReference type="ARBA" id="ARBA00022989"/>
    </source>
</evidence>
<feature type="transmembrane region" description="Helical" evidence="9">
    <location>
        <begin position="183"/>
        <end position="206"/>
    </location>
</feature>
<evidence type="ECO:0000256" key="4">
    <source>
        <dbReference type="ARBA" id="ARBA00022692"/>
    </source>
</evidence>
<dbReference type="AlphaFoldDB" id="A0A9P9KBP4"/>
<feature type="transmembrane region" description="Helical" evidence="9">
    <location>
        <begin position="306"/>
        <end position="324"/>
    </location>
</feature>
<dbReference type="InterPro" id="IPR020846">
    <property type="entry name" value="MFS_dom"/>
</dbReference>
<feature type="transmembrane region" description="Helical" evidence="9">
    <location>
        <begin position="470"/>
        <end position="486"/>
    </location>
</feature>
<dbReference type="InterPro" id="IPR036259">
    <property type="entry name" value="MFS_trans_sf"/>
</dbReference>
<keyword evidence="5 9" id="KW-1133">Transmembrane helix</keyword>
<dbReference type="PANTHER" id="PTHR48022:SF83">
    <property type="entry name" value="MAJOR FACILITATOR SUPERFAMILY (MFS) PROFILE DOMAIN-CONTAINING PROTEIN"/>
    <property type="match status" value="1"/>
</dbReference>
<dbReference type="Gene3D" id="1.20.1250.20">
    <property type="entry name" value="MFS general substrate transporter like domains"/>
    <property type="match status" value="1"/>
</dbReference>
<dbReference type="Pfam" id="PF00083">
    <property type="entry name" value="Sugar_tr"/>
    <property type="match status" value="1"/>
</dbReference>
<dbReference type="InterPro" id="IPR005828">
    <property type="entry name" value="MFS_sugar_transport-like"/>
</dbReference>
<evidence type="ECO:0000256" key="1">
    <source>
        <dbReference type="ARBA" id="ARBA00004141"/>
    </source>
</evidence>
<evidence type="ECO:0000256" key="3">
    <source>
        <dbReference type="ARBA" id="ARBA00022448"/>
    </source>
</evidence>
<keyword evidence="3 7" id="KW-0813">Transport</keyword>
<evidence type="ECO:0000256" key="7">
    <source>
        <dbReference type="RuleBase" id="RU003346"/>
    </source>
</evidence>
<feature type="transmembrane region" description="Helical" evidence="9">
    <location>
        <begin position="442"/>
        <end position="458"/>
    </location>
</feature>
<comment type="subcellular location">
    <subcellularLocation>
        <location evidence="1">Membrane</location>
        <topology evidence="1">Multi-pass membrane protein</topology>
    </subcellularLocation>
</comment>
<evidence type="ECO:0000256" key="8">
    <source>
        <dbReference type="SAM" id="MobiDB-lite"/>
    </source>
</evidence>
<dbReference type="Proteomes" id="UP000736672">
    <property type="component" value="Unassembled WGS sequence"/>
</dbReference>
<keyword evidence="6 9" id="KW-0472">Membrane</keyword>
<sequence>MNQVQDEITKHPETSEDDQKADTVIGNQVDAHLTLKDAFRYYKSAIVWSLIISNATIMESYDLILLKSFYAYPAFRKAYGEQLPDGTWSIPSRWQVGLSMSMNVGLIIGGLINGWISDKYSPRKVMVCCHVVLTGFIFITFFATSVKVLLAGILLLSIPCGFFITSASSYVSEVSPTVLKPYLTTYINLCWVIGHLIAAGVLVGMVNMNNQWSYRIPFAIQWVWPLLLAVACMFAPESPWWLARKDRLVEAEASLRRLCSAPEDVIDQRQTLAMINETLRLEKDTLRIQGGYLDCFKGTNLRRTEIAMVSWGCQILPGFIIQNYSTYFFTLAGLPAGNAFKMSVGNYSIAFVGTVLSWLMISRYGRRTIYIAGLTAMLPIMFTIGFLDLAPDASRVRWAQASMLLIWFFVYSLSIGPVPFAIGTEVGASRLRTKTIALSRNTYYLLNIVNTVVAPYMLNPANANLKGKAAFLPGALTVFMWIWAFFRLPETKGMTPETLDHLFGNRVPTRRFVEEATKYQ</sequence>
<evidence type="ECO:0000256" key="6">
    <source>
        <dbReference type="ARBA" id="ARBA00023136"/>
    </source>
</evidence>
<comment type="caution">
    <text evidence="11">The sequence shown here is derived from an EMBL/GenBank/DDBJ whole genome shotgun (WGS) entry which is preliminary data.</text>
</comment>
<proteinExistence type="inferred from homology"/>
<evidence type="ECO:0000259" key="10">
    <source>
        <dbReference type="PROSITE" id="PS50850"/>
    </source>
</evidence>
<dbReference type="NCBIfam" id="TIGR00879">
    <property type="entry name" value="SP"/>
    <property type="match status" value="1"/>
</dbReference>
<dbReference type="OrthoDB" id="6612291at2759"/>
<protein>
    <submittedName>
        <fullName evidence="11">General substrate transporter</fullName>
    </submittedName>
</protein>
<dbReference type="SUPFAM" id="SSF103473">
    <property type="entry name" value="MFS general substrate transporter"/>
    <property type="match status" value="1"/>
</dbReference>
<feature type="transmembrane region" description="Helical" evidence="9">
    <location>
        <begin position="368"/>
        <end position="387"/>
    </location>
</feature>
<evidence type="ECO:0000256" key="2">
    <source>
        <dbReference type="ARBA" id="ARBA00010992"/>
    </source>
</evidence>
<dbReference type="EMBL" id="JAGTJS010000016">
    <property type="protein sequence ID" value="KAH7247214.1"/>
    <property type="molecule type" value="Genomic_DNA"/>
</dbReference>
<evidence type="ECO:0000313" key="12">
    <source>
        <dbReference type="Proteomes" id="UP000736672"/>
    </source>
</evidence>
<feature type="transmembrane region" description="Helical" evidence="9">
    <location>
        <begin position="149"/>
        <end position="171"/>
    </location>
</feature>
<dbReference type="PROSITE" id="PS50850">
    <property type="entry name" value="MFS"/>
    <property type="match status" value="1"/>
</dbReference>
<organism evidence="11 12">
    <name type="scientific">Fusarium solani</name>
    <name type="common">Filamentous fungus</name>
    <dbReference type="NCBI Taxonomy" id="169388"/>
    <lineage>
        <taxon>Eukaryota</taxon>
        <taxon>Fungi</taxon>
        <taxon>Dikarya</taxon>
        <taxon>Ascomycota</taxon>
        <taxon>Pezizomycotina</taxon>
        <taxon>Sordariomycetes</taxon>
        <taxon>Hypocreomycetidae</taxon>
        <taxon>Hypocreales</taxon>
        <taxon>Nectriaceae</taxon>
        <taxon>Fusarium</taxon>
        <taxon>Fusarium solani species complex</taxon>
    </lineage>
</organism>
<keyword evidence="12" id="KW-1185">Reference proteome</keyword>
<dbReference type="InterPro" id="IPR003663">
    <property type="entry name" value="Sugar/inositol_transpt"/>
</dbReference>
<feature type="transmembrane region" description="Helical" evidence="9">
    <location>
        <begin position="399"/>
        <end position="422"/>
    </location>
</feature>
<feature type="transmembrane region" description="Helical" evidence="9">
    <location>
        <begin position="125"/>
        <end position="143"/>
    </location>
</feature>